<feature type="compositionally biased region" description="Basic and acidic residues" evidence="1">
    <location>
        <begin position="168"/>
        <end position="177"/>
    </location>
</feature>
<reference evidence="2" key="1">
    <citation type="submission" date="2020-03" db="EMBL/GenBank/DDBJ databases">
        <title>The deep terrestrial virosphere.</title>
        <authorList>
            <person name="Holmfeldt K."/>
            <person name="Nilsson E."/>
            <person name="Simone D."/>
            <person name="Lopez-Fernandez M."/>
            <person name="Wu X."/>
            <person name="de Brujin I."/>
            <person name="Lundin D."/>
            <person name="Andersson A."/>
            <person name="Bertilsson S."/>
            <person name="Dopson M."/>
        </authorList>
    </citation>
    <scope>NUCLEOTIDE SEQUENCE</scope>
    <source>
        <strain evidence="2">MM415A01256</strain>
    </source>
</reference>
<dbReference type="AlphaFoldDB" id="A0A6M3K785"/>
<organism evidence="2">
    <name type="scientific">viral metagenome</name>
    <dbReference type="NCBI Taxonomy" id="1070528"/>
    <lineage>
        <taxon>unclassified sequences</taxon>
        <taxon>metagenomes</taxon>
        <taxon>organismal metagenomes</taxon>
    </lineage>
</organism>
<sequence>MTTTNEIQIRPTGDLLPDMEQMRTFVAVLHKSEVFPHIKNEAQMFTIIEFGRILGMYPIPALQTISFVKGKLCIESKVLLAQFYAKGGKVTITKKDKTGAEAKFKVEDRIHTDSFTIEDAKALGFTTKDNWKMYPEEMCWWRLVAKAIRVIDPGVMLGVLTKEEVEDFKESEPRGKTPDPPPQDITPRAKRVAAKAPEPIKKEAPAKKAEPKAEPEPETEGTNNAISDVAIEDMSEEMLNSLAKAGSRPARDELLRREGVIDVEGEVVDEDDFSEGDDSFDAEQFDTPGREPGDDEDEDEGDDSATRTEKLIQTEIMRVATNLHKALSDCGLESGAEKANFMTWLVEYQETRGKKWVGVNEEDKSVHFSLGELEDMRGLLYQLPKAVKKFRELANGEAK</sequence>
<gene>
    <name evidence="2" type="ORF">MM415A01256_0010</name>
</gene>
<feature type="compositionally biased region" description="Basic and acidic residues" evidence="1">
    <location>
        <begin position="198"/>
        <end position="215"/>
    </location>
</feature>
<feature type="compositionally biased region" description="Acidic residues" evidence="1">
    <location>
        <begin position="293"/>
        <end position="303"/>
    </location>
</feature>
<name>A0A6M3K785_9ZZZZ</name>
<proteinExistence type="predicted"/>
<feature type="region of interest" description="Disordered" evidence="1">
    <location>
        <begin position="262"/>
        <end position="310"/>
    </location>
</feature>
<accession>A0A6M3K785</accession>
<evidence type="ECO:0000313" key="2">
    <source>
        <dbReference type="EMBL" id="QJA77628.1"/>
    </source>
</evidence>
<protein>
    <submittedName>
        <fullName evidence="2">Uncharacterized protein</fullName>
    </submittedName>
</protein>
<feature type="compositionally biased region" description="Acidic residues" evidence="1">
    <location>
        <begin position="262"/>
        <end position="284"/>
    </location>
</feature>
<feature type="region of interest" description="Disordered" evidence="1">
    <location>
        <begin position="166"/>
        <end position="225"/>
    </location>
</feature>
<dbReference type="EMBL" id="MT142293">
    <property type="protein sequence ID" value="QJA77628.1"/>
    <property type="molecule type" value="Genomic_DNA"/>
</dbReference>
<evidence type="ECO:0000256" key="1">
    <source>
        <dbReference type="SAM" id="MobiDB-lite"/>
    </source>
</evidence>